<evidence type="ECO:0000259" key="2">
    <source>
        <dbReference type="Pfam" id="PF23005"/>
    </source>
</evidence>
<organism evidence="3 4">
    <name type="scientific">Zingiber officinale</name>
    <name type="common">Ginger</name>
    <name type="synonym">Amomum zingiber</name>
    <dbReference type="NCBI Taxonomy" id="94328"/>
    <lineage>
        <taxon>Eukaryota</taxon>
        <taxon>Viridiplantae</taxon>
        <taxon>Streptophyta</taxon>
        <taxon>Embryophyta</taxon>
        <taxon>Tracheophyta</taxon>
        <taxon>Spermatophyta</taxon>
        <taxon>Magnoliopsida</taxon>
        <taxon>Liliopsida</taxon>
        <taxon>Zingiberales</taxon>
        <taxon>Zingiberaceae</taxon>
        <taxon>Zingiber</taxon>
    </lineage>
</organism>
<dbReference type="PANTHER" id="PTHR46043:SF9">
    <property type="entry name" value="ARM REPEAT SUPERFAMILY PROTEIN"/>
    <property type="match status" value="1"/>
</dbReference>
<dbReference type="InterPro" id="IPR011989">
    <property type="entry name" value="ARM-like"/>
</dbReference>
<dbReference type="AlphaFoldDB" id="A0A8J5L0K6"/>
<gene>
    <name evidence="3" type="ORF">ZIOFF_039941</name>
</gene>
<dbReference type="InterPro" id="IPR054296">
    <property type="entry name" value="DUF7032"/>
</dbReference>
<comment type="caution">
    <text evidence="3">The sequence shown here is derived from an EMBL/GenBank/DDBJ whole genome shotgun (WGS) entry which is preliminary data.</text>
</comment>
<evidence type="ECO:0000313" key="3">
    <source>
        <dbReference type="EMBL" id="KAG6500127.1"/>
    </source>
</evidence>
<feature type="region of interest" description="Disordered" evidence="1">
    <location>
        <begin position="22"/>
        <end position="41"/>
    </location>
</feature>
<dbReference type="SUPFAM" id="SSF48371">
    <property type="entry name" value="ARM repeat"/>
    <property type="match status" value="1"/>
</dbReference>
<dbReference type="EMBL" id="JACMSC010000011">
    <property type="protein sequence ID" value="KAG6500127.1"/>
    <property type="molecule type" value="Genomic_DNA"/>
</dbReference>
<proteinExistence type="predicted"/>
<evidence type="ECO:0000313" key="4">
    <source>
        <dbReference type="Proteomes" id="UP000734854"/>
    </source>
</evidence>
<dbReference type="SMART" id="SM00185">
    <property type="entry name" value="ARM"/>
    <property type="match status" value="7"/>
</dbReference>
<evidence type="ECO:0000256" key="1">
    <source>
        <dbReference type="SAM" id="MobiDB-lite"/>
    </source>
</evidence>
<keyword evidence="4" id="KW-1185">Reference proteome</keyword>
<reference evidence="3 4" key="1">
    <citation type="submission" date="2020-08" db="EMBL/GenBank/DDBJ databases">
        <title>Plant Genome Project.</title>
        <authorList>
            <person name="Zhang R.-G."/>
        </authorList>
    </citation>
    <scope>NUCLEOTIDE SEQUENCE [LARGE SCALE GENOMIC DNA]</scope>
    <source>
        <tissue evidence="3">Rhizome</tissue>
    </source>
</reference>
<dbReference type="InterPro" id="IPR000225">
    <property type="entry name" value="Armadillo"/>
</dbReference>
<sequence length="577" mass="61428">MLAVEGFSSLLEIPFRHFHEHTTNTRSMADETDPSPEADDSVAHLLSQARKLVPAALAEARAAAGFPARWSSIADKIERVSPSLDDLSSLPCFSRNALCRELLQSVTRALCASIDLAGCASASGKLQMQSDLDALSGELDLVLADCALLVKTGVLEDSATAAPSQLLDKMRELLARLQIGHAEAKHRAVDSLLEAMREDERSVVAALGRSNVSALIRLLGATSVKIKEKAATAICLLAESGCCEKLLVAEGVLPPVIRLSESGSLICREKALISLQRLSISAETARSIVGHGGARSLVEICHSGDSICQSAAAGTLKNLSAVPEVRQTLVEEGTISAMIDLLDRGIVLSSREHAAECLLNLTTSNDGFRRLVVEEGGARSLLAYLEKPLPQEPAVGALRNLISAATVGSLVSLGLLPRLVHILRDGSLGAQQAAASIICRITNSNDTKKSIGELGCLPLLVTMLESKTSTAREVAAQAIAGLISLPQNKRELKKDGKTMINLVRLLDPNPQNTAKKYAVACLHSLSSSKRCKKLMLSYGAVGYLKNLAEVEDMAGAKKLLKRLEKNKLKNLFIRKAG</sequence>
<feature type="compositionally biased region" description="Acidic residues" evidence="1">
    <location>
        <begin position="30"/>
        <end position="40"/>
    </location>
</feature>
<protein>
    <recommendedName>
        <fullName evidence="2">DUF7032 domain-containing protein</fullName>
    </recommendedName>
</protein>
<dbReference type="Proteomes" id="UP000734854">
    <property type="component" value="Unassembled WGS sequence"/>
</dbReference>
<dbReference type="Pfam" id="PF23005">
    <property type="entry name" value="DUF7032"/>
    <property type="match status" value="1"/>
</dbReference>
<dbReference type="InterPro" id="IPR016024">
    <property type="entry name" value="ARM-type_fold"/>
</dbReference>
<name>A0A8J5L0K6_ZINOF</name>
<feature type="domain" description="DUF7032" evidence="2">
    <location>
        <begin position="48"/>
        <end position="154"/>
    </location>
</feature>
<accession>A0A8J5L0K6</accession>
<dbReference type="PANTHER" id="PTHR46043">
    <property type="entry name" value="ARM REPEAT SUPERFAMILY PROTEIN"/>
    <property type="match status" value="1"/>
</dbReference>
<dbReference type="Gene3D" id="1.25.10.10">
    <property type="entry name" value="Leucine-rich Repeat Variant"/>
    <property type="match status" value="3"/>
</dbReference>